<keyword evidence="4" id="KW-1185">Reference proteome</keyword>
<sequence length="242" mass="24515">MSLWRRMRGELAGAWRSVRYDLRGRPDSADVTSTGLSTFPGSLMEWRTAPPETDARPPRRFVAVTALCLLALAGAIGSYLLVTRGLAAAGDQPLAAPAAEMPASAPRTGAPGEPETGAPEEPDDAIGPPSPTRTTPPVPGTTHATGAAVPVATGAGTSGIGTRRPPARHRPAATPECHCVTPPVPTPTAPSPSSGRTPGPAGSPSGSPAATPGGSAEPSASPSDPGADAGHRRDRRHWKKHG</sequence>
<protein>
    <submittedName>
        <fullName evidence="3">Uncharacterized protein</fullName>
    </submittedName>
</protein>
<feature type="transmembrane region" description="Helical" evidence="2">
    <location>
        <begin position="61"/>
        <end position="82"/>
    </location>
</feature>
<accession>A0A919LYQ6</accession>
<feature type="compositionally biased region" description="Low complexity" evidence="1">
    <location>
        <begin position="98"/>
        <end position="117"/>
    </location>
</feature>
<feature type="compositionally biased region" description="Pro residues" evidence="1">
    <location>
        <begin position="128"/>
        <end position="139"/>
    </location>
</feature>
<keyword evidence="2" id="KW-1133">Transmembrane helix</keyword>
<keyword evidence="2" id="KW-0812">Transmembrane</keyword>
<feature type="compositionally biased region" description="Low complexity" evidence="1">
    <location>
        <begin position="140"/>
        <end position="155"/>
    </location>
</feature>
<dbReference type="AlphaFoldDB" id="A0A919LYQ6"/>
<dbReference type="Proteomes" id="UP000619479">
    <property type="component" value="Unassembled WGS sequence"/>
</dbReference>
<comment type="caution">
    <text evidence="3">The sequence shown here is derived from an EMBL/GenBank/DDBJ whole genome shotgun (WGS) entry which is preliminary data.</text>
</comment>
<dbReference type="EMBL" id="BOMH01000007">
    <property type="protein sequence ID" value="GID63260.1"/>
    <property type="molecule type" value="Genomic_DNA"/>
</dbReference>
<gene>
    <name evidence="3" type="ORF">Acy02nite_11410</name>
</gene>
<proteinExistence type="predicted"/>
<keyword evidence="2" id="KW-0472">Membrane</keyword>
<evidence type="ECO:0000256" key="2">
    <source>
        <dbReference type="SAM" id="Phobius"/>
    </source>
</evidence>
<evidence type="ECO:0000313" key="4">
    <source>
        <dbReference type="Proteomes" id="UP000619479"/>
    </source>
</evidence>
<evidence type="ECO:0000256" key="1">
    <source>
        <dbReference type="SAM" id="MobiDB-lite"/>
    </source>
</evidence>
<dbReference type="RefSeq" id="WP_203738702.1">
    <property type="nucleotide sequence ID" value="NZ_BOMH01000007.1"/>
</dbReference>
<evidence type="ECO:0000313" key="3">
    <source>
        <dbReference type="EMBL" id="GID63260.1"/>
    </source>
</evidence>
<name>A0A919LYQ6_9ACTN</name>
<feature type="compositionally biased region" description="Low complexity" evidence="1">
    <location>
        <begin position="191"/>
        <end position="228"/>
    </location>
</feature>
<feature type="compositionally biased region" description="Basic residues" evidence="1">
    <location>
        <begin position="232"/>
        <end position="242"/>
    </location>
</feature>
<reference evidence="3" key="1">
    <citation type="submission" date="2021-01" db="EMBL/GenBank/DDBJ databases">
        <title>Whole genome shotgun sequence of Actinoplanes cyaneus NBRC 14990.</title>
        <authorList>
            <person name="Komaki H."/>
            <person name="Tamura T."/>
        </authorList>
    </citation>
    <scope>NUCLEOTIDE SEQUENCE</scope>
    <source>
        <strain evidence="3">NBRC 14990</strain>
    </source>
</reference>
<feature type="region of interest" description="Disordered" evidence="1">
    <location>
        <begin position="98"/>
        <end position="242"/>
    </location>
</feature>
<organism evidence="3 4">
    <name type="scientific">Actinoplanes cyaneus</name>
    <dbReference type="NCBI Taxonomy" id="52696"/>
    <lineage>
        <taxon>Bacteria</taxon>
        <taxon>Bacillati</taxon>
        <taxon>Actinomycetota</taxon>
        <taxon>Actinomycetes</taxon>
        <taxon>Micromonosporales</taxon>
        <taxon>Micromonosporaceae</taxon>
        <taxon>Actinoplanes</taxon>
    </lineage>
</organism>